<evidence type="ECO:0000256" key="3">
    <source>
        <dbReference type="ARBA" id="ARBA00022723"/>
    </source>
</evidence>
<keyword evidence="9" id="KW-0223">Dioxygenase</keyword>
<protein>
    <submittedName>
        <fullName evidence="9">Phthalate 4,5-dioxygenase</fullName>
        <ecNumber evidence="9">1.14.12.7</ecNumber>
    </submittedName>
</protein>
<dbReference type="AlphaFoldDB" id="A1WNU5"/>
<dbReference type="SUPFAM" id="SSF54292">
    <property type="entry name" value="2Fe-2S ferredoxin-like"/>
    <property type="match status" value="1"/>
</dbReference>
<dbReference type="InterPro" id="IPR017938">
    <property type="entry name" value="Riboflavin_synthase-like_b-brl"/>
</dbReference>
<dbReference type="InterPro" id="IPR006058">
    <property type="entry name" value="2Fe2S_fd_BS"/>
</dbReference>
<dbReference type="InterPro" id="IPR012675">
    <property type="entry name" value="Beta-grasp_dom_sf"/>
</dbReference>
<dbReference type="InterPro" id="IPR050415">
    <property type="entry name" value="MRET"/>
</dbReference>
<sequence>MSMTDIGWFDAVVSDTAPLARAIKQFTLRVRQGVYPHFTSGSHLLVRIADGFGGGVNAYSLLDAHGGGATVRIAVRHEPQSRAGSAWMHTLQPGDAIRISAPSNLFALDPSARRHVFIAGGIGITPFMAHLQALRAQDATCHLHYAFRSAADAAFCAGLGARGNVSLYDAARGQRVDLRQLLAALDDADHLYVCGPRRMIDEIEAAGGRLRAERRLHVEQFAQPAPAPSAAFTVRLVRSGCELVVAEDESILDAIERRSPVQVQSLCREGYCGTCETRLLSGSAEHRDQYLNEDERRAQDRIMLCVSRAACATLELDL</sequence>
<dbReference type="PROSITE" id="PS51085">
    <property type="entry name" value="2FE2S_FER_2"/>
    <property type="match status" value="1"/>
</dbReference>
<dbReference type="PANTHER" id="PTHR47354:SF1">
    <property type="entry name" value="CARNITINE MONOOXYGENASE REDUCTASE SUBUNIT"/>
    <property type="match status" value="1"/>
</dbReference>
<dbReference type="Gene3D" id="3.40.50.80">
    <property type="entry name" value="Nucleotide-binding domain of ferredoxin-NADP reductase (FNR) module"/>
    <property type="match status" value="1"/>
</dbReference>
<proteinExistence type="predicted"/>
<dbReference type="KEGG" id="vei:Veis_3584"/>
<dbReference type="EC" id="1.14.12.7" evidence="9"/>
<gene>
    <name evidence="9" type="ordered locus">Veis_3584</name>
</gene>
<keyword evidence="4 9" id="KW-0560">Oxidoreductase</keyword>
<feature type="domain" description="FAD-binding FR-type" evidence="8">
    <location>
        <begin position="6"/>
        <end position="109"/>
    </location>
</feature>
<evidence type="ECO:0000313" key="10">
    <source>
        <dbReference type="Proteomes" id="UP000000374"/>
    </source>
</evidence>
<dbReference type="GO" id="GO:0018620">
    <property type="term" value="F:phthalate 4,5-dioxygenase activity"/>
    <property type="evidence" value="ECO:0007669"/>
    <property type="project" value="UniProtKB-EC"/>
</dbReference>
<evidence type="ECO:0000259" key="8">
    <source>
        <dbReference type="PROSITE" id="PS51384"/>
    </source>
</evidence>
<evidence type="ECO:0000256" key="2">
    <source>
        <dbReference type="ARBA" id="ARBA00022714"/>
    </source>
</evidence>
<dbReference type="PRINTS" id="PR00409">
    <property type="entry name" value="PHDIOXRDTASE"/>
</dbReference>
<evidence type="ECO:0000256" key="1">
    <source>
        <dbReference type="ARBA" id="ARBA00022630"/>
    </source>
</evidence>
<keyword evidence="6" id="KW-0411">Iron-sulfur</keyword>
<dbReference type="OrthoDB" id="370747at2"/>
<dbReference type="eggNOG" id="COG1018">
    <property type="taxonomic scope" value="Bacteria"/>
</dbReference>
<dbReference type="InterPro" id="IPR039261">
    <property type="entry name" value="FNR_nucleotide-bd"/>
</dbReference>
<dbReference type="InterPro" id="IPR036010">
    <property type="entry name" value="2Fe-2S_ferredoxin-like_sf"/>
</dbReference>
<dbReference type="PANTHER" id="PTHR47354">
    <property type="entry name" value="NADH OXIDOREDUCTASE HCR"/>
    <property type="match status" value="1"/>
</dbReference>
<dbReference type="PROSITE" id="PS00197">
    <property type="entry name" value="2FE2S_FER_1"/>
    <property type="match status" value="1"/>
</dbReference>
<keyword evidence="5" id="KW-0408">Iron</keyword>
<dbReference type="Gene3D" id="2.40.30.10">
    <property type="entry name" value="Translation factors"/>
    <property type="match status" value="1"/>
</dbReference>
<dbReference type="HOGENOM" id="CLU_003827_17_0_4"/>
<keyword evidence="10" id="KW-1185">Reference proteome</keyword>
<dbReference type="EMBL" id="CP000542">
    <property type="protein sequence ID" value="ABM59302.1"/>
    <property type="molecule type" value="Genomic_DNA"/>
</dbReference>
<evidence type="ECO:0000256" key="4">
    <source>
        <dbReference type="ARBA" id="ARBA00023002"/>
    </source>
</evidence>
<dbReference type="SUPFAM" id="SSF63380">
    <property type="entry name" value="Riboflavin synthase domain-like"/>
    <property type="match status" value="1"/>
</dbReference>
<dbReference type="InterPro" id="IPR017927">
    <property type="entry name" value="FAD-bd_FR_type"/>
</dbReference>
<keyword evidence="2" id="KW-0001">2Fe-2S</keyword>
<dbReference type="GO" id="GO:0046872">
    <property type="term" value="F:metal ion binding"/>
    <property type="evidence" value="ECO:0007669"/>
    <property type="project" value="UniProtKB-KW"/>
</dbReference>
<reference evidence="10" key="1">
    <citation type="submission" date="2006-12" db="EMBL/GenBank/DDBJ databases">
        <title>Complete sequence of chromosome 1 of Verminephrobacter eiseniae EF01-2.</title>
        <authorList>
            <person name="Copeland A."/>
            <person name="Lucas S."/>
            <person name="Lapidus A."/>
            <person name="Barry K."/>
            <person name="Detter J.C."/>
            <person name="Glavina del Rio T."/>
            <person name="Dalin E."/>
            <person name="Tice H."/>
            <person name="Pitluck S."/>
            <person name="Chertkov O."/>
            <person name="Brettin T."/>
            <person name="Bruce D."/>
            <person name="Han C."/>
            <person name="Tapia R."/>
            <person name="Gilna P."/>
            <person name="Schmutz J."/>
            <person name="Larimer F."/>
            <person name="Land M."/>
            <person name="Hauser L."/>
            <person name="Kyrpides N."/>
            <person name="Kim E."/>
            <person name="Stahl D."/>
            <person name="Richardson P."/>
        </authorList>
    </citation>
    <scope>NUCLEOTIDE SEQUENCE [LARGE SCALE GENOMIC DNA]</scope>
    <source>
        <strain evidence="10">EF01-2</strain>
    </source>
</reference>
<keyword evidence="3" id="KW-0479">Metal-binding</keyword>
<dbReference type="PROSITE" id="PS51384">
    <property type="entry name" value="FAD_FR"/>
    <property type="match status" value="1"/>
</dbReference>
<dbReference type="Pfam" id="PF00111">
    <property type="entry name" value="Fer2"/>
    <property type="match status" value="1"/>
</dbReference>
<dbReference type="STRING" id="391735.Veis_3584"/>
<dbReference type="Gene3D" id="3.10.20.30">
    <property type="match status" value="1"/>
</dbReference>
<dbReference type="SUPFAM" id="SSF52343">
    <property type="entry name" value="Ferredoxin reductase-like, C-terminal NADP-linked domain"/>
    <property type="match status" value="1"/>
</dbReference>
<evidence type="ECO:0000256" key="6">
    <source>
        <dbReference type="ARBA" id="ARBA00023014"/>
    </source>
</evidence>
<accession>A1WNU5</accession>
<evidence type="ECO:0000313" key="9">
    <source>
        <dbReference type="EMBL" id="ABM59302.1"/>
    </source>
</evidence>
<dbReference type="CDD" id="cd06185">
    <property type="entry name" value="PDR_like"/>
    <property type="match status" value="1"/>
</dbReference>
<keyword evidence="1" id="KW-0285">Flavoprotein</keyword>
<evidence type="ECO:0000259" key="7">
    <source>
        <dbReference type="PROSITE" id="PS51085"/>
    </source>
</evidence>
<evidence type="ECO:0000256" key="5">
    <source>
        <dbReference type="ARBA" id="ARBA00023004"/>
    </source>
</evidence>
<feature type="domain" description="2Fe-2S ferredoxin-type" evidence="7">
    <location>
        <begin position="232"/>
        <end position="318"/>
    </location>
</feature>
<name>A1WNU5_VEREI</name>
<dbReference type="Proteomes" id="UP000000374">
    <property type="component" value="Chromosome"/>
</dbReference>
<dbReference type="GO" id="GO:0051537">
    <property type="term" value="F:2 iron, 2 sulfur cluster binding"/>
    <property type="evidence" value="ECO:0007669"/>
    <property type="project" value="UniProtKB-KW"/>
</dbReference>
<dbReference type="InterPro" id="IPR001041">
    <property type="entry name" value="2Fe-2S_ferredoxin-type"/>
</dbReference>
<organism evidence="9 10">
    <name type="scientific">Verminephrobacter eiseniae (strain EF01-2)</name>
    <dbReference type="NCBI Taxonomy" id="391735"/>
    <lineage>
        <taxon>Bacteria</taxon>
        <taxon>Pseudomonadati</taxon>
        <taxon>Pseudomonadota</taxon>
        <taxon>Betaproteobacteria</taxon>
        <taxon>Burkholderiales</taxon>
        <taxon>Comamonadaceae</taxon>
        <taxon>Verminephrobacter</taxon>
    </lineage>
</organism>
<dbReference type="CDD" id="cd00207">
    <property type="entry name" value="fer2"/>
    <property type="match status" value="1"/>
</dbReference>